<dbReference type="InterPro" id="IPR050153">
    <property type="entry name" value="Metal_Ion_Import_ABC"/>
</dbReference>
<reference evidence="6 7" key="1">
    <citation type="journal article" date="2009" name="Stand. Genomic Sci.">
        <title>Complete genome sequence of Kytococcus sedentarius type strain (541).</title>
        <authorList>
            <person name="Sims D."/>
            <person name="Brettin T."/>
            <person name="Detter J.C."/>
            <person name="Han C."/>
            <person name="Lapidus A."/>
            <person name="Copeland A."/>
            <person name="Glavina Del Rio T."/>
            <person name="Nolan M."/>
            <person name="Chen F."/>
            <person name="Lucas S."/>
            <person name="Tice H."/>
            <person name="Cheng J.F."/>
            <person name="Bruce D."/>
            <person name="Goodwin L."/>
            <person name="Pitluck S."/>
            <person name="Ovchinnikova G."/>
            <person name="Pati A."/>
            <person name="Ivanova N."/>
            <person name="Mavrommatis K."/>
            <person name="Chen A."/>
            <person name="Palaniappan K."/>
            <person name="D'haeseleer P."/>
            <person name="Chain P."/>
            <person name="Bristow J."/>
            <person name="Eisen J.A."/>
            <person name="Markowitz V."/>
            <person name="Hugenholtz P."/>
            <person name="Schneider S."/>
            <person name="Goker M."/>
            <person name="Pukall R."/>
            <person name="Kyrpides N.C."/>
            <person name="Klenk H.P."/>
        </authorList>
    </citation>
    <scope>NUCLEOTIDE SEQUENCE [LARGE SCALE GENOMIC DNA]</scope>
    <source>
        <strain evidence="7">ATCC 14392 / DSM 20547 / JCM 11482 / CCUG 33030 / NBRC 15357 / NCTC 11040 / CCM 314 / 541</strain>
    </source>
</reference>
<dbReference type="InterPro" id="IPR003439">
    <property type="entry name" value="ABC_transporter-like_ATP-bd"/>
</dbReference>
<accession>C7NIA0</accession>
<protein>
    <submittedName>
        <fullName evidence="6">ABC-type multidrug transport system, ATPase component</fullName>
    </submittedName>
</protein>
<dbReference type="PROSITE" id="PS50893">
    <property type="entry name" value="ABC_TRANSPORTER_2"/>
    <property type="match status" value="1"/>
</dbReference>
<comment type="similarity">
    <text evidence="1">Belongs to the ABC transporter superfamily.</text>
</comment>
<keyword evidence="3" id="KW-0547">Nucleotide-binding</keyword>
<dbReference type="InterPro" id="IPR017871">
    <property type="entry name" value="ABC_transporter-like_CS"/>
</dbReference>
<proteinExistence type="inferred from homology"/>
<evidence type="ECO:0000313" key="7">
    <source>
        <dbReference type="Proteomes" id="UP000006666"/>
    </source>
</evidence>
<dbReference type="PANTHER" id="PTHR42734:SF17">
    <property type="entry name" value="METAL TRANSPORT SYSTEM ATP-BINDING PROTEIN TM_0124-RELATED"/>
    <property type="match status" value="1"/>
</dbReference>
<keyword evidence="4" id="KW-0067">ATP-binding</keyword>
<dbReference type="SMART" id="SM00382">
    <property type="entry name" value="AAA"/>
    <property type="match status" value="1"/>
</dbReference>
<organism evidence="6 7">
    <name type="scientific">Kytococcus sedentarius (strain ATCC 14392 / DSM 20547 / JCM 11482 / CCUG 33030 / NBRC 15357 / NCTC 11040 / CCM 314 / 541)</name>
    <name type="common">Micrococcus sedentarius</name>
    <dbReference type="NCBI Taxonomy" id="478801"/>
    <lineage>
        <taxon>Bacteria</taxon>
        <taxon>Bacillati</taxon>
        <taxon>Actinomycetota</taxon>
        <taxon>Actinomycetes</taxon>
        <taxon>Micrococcales</taxon>
        <taxon>Kytococcaceae</taxon>
        <taxon>Kytococcus</taxon>
    </lineage>
</organism>
<dbReference type="eggNOG" id="COG1121">
    <property type="taxonomic scope" value="Bacteria"/>
</dbReference>
<dbReference type="RefSeq" id="WP_015779552.1">
    <property type="nucleotide sequence ID" value="NC_013169.1"/>
</dbReference>
<sequence length="232" mass="24744">MAGIELRDFCVRRGNRTVLSTDVTHLGDTFITVVGVNGSGKSSLIGAMAGVLPHRGTIEVGGSSITRVSVGYAPQSIRWPQHLTAHDLCELAFRLRAPRRGRTDASDAAEQALARTRLEPQAGTPVHSLSGGQRKRLTVAQALCPLPGVLLLDEPTSETDVVFRQEFARVLHGIAQEVTVVSSTHLLEDVEAWGDYVTIVQAGGLTSARLPAHGTDVRTAAVREISTQLGRG</sequence>
<gene>
    <name evidence="6" type="ordered locus">Ksed_15920</name>
</gene>
<evidence type="ECO:0000256" key="4">
    <source>
        <dbReference type="ARBA" id="ARBA00022840"/>
    </source>
</evidence>
<dbReference type="InterPro" id="IPR027417">
    <property type="entry name" value="P-loop_NTPase"/>
</dbReference>
<dbReference type="GO" id="GO:0005524">
    <property type="term" value="F:ATP binding"/>
    <property type="evidence" value="ECO:0007669"/>
    <property type="project" value="UniProtKB-KW"/>
</dbReference>
<dbReference type="Pfam" id="PF00005">
    <property type="entry name" value="ABC_tran"/>
    <property type="match status" value="1"/>
</dbReference>
<keyword evidence="2" id="KW-0813">Transport</keyword>
<evidence type="ECO:0000256" key="2">
    <source>
        <dbReference type="ARBA" id="ARBA00022448"/>
    </source>
</evidence>
<dbReference type="STRING" id="478801.Ksed_15920"/>
<dbReference type="EMBL" id="CP001686">
    <property type="protein sequence ID" value="ACV06607.1"/>
    <property type="molecule type" value="Genomic_DNA"/>
</dbReference>
<name>C7NIA0_KYTSD</name>
<feature type="domain" description="ABC transporter" evidence="5">
    <location>
        <begin position="4"/>
        <end position="227"/>
    </location>
</feature>
<dbReference type="HOGENOM" id="CLU_000604_1_2_11"/>
<dbReference type="PANTHER" id="PTHR42734">
    <property type="entry name" value="METAL TRANSPORT SYSTEM ATP-BINDING PROTEIN TM_0124-RELATED"/>
    <property type="match status" value="1"/>
</dbReference>
<dbReference type="KEGG" id="kse:Ksed_15920"/>
<dbReference type="InterPro" id="IPR003593">
    <property type="entry name" value="AAA+_ATPase"/>
</dbReference>
<evidence type="ECO:0000256" key="1">
    <source>
        <dbReference type="ARBA" id="ARBA00005417"/>
    </source>
</evidence>
<dbReference type="PROSITE" id="PS00211">
    <property type="entry name" value="ABC_TRANSPORTER_1"/>
    <property type="match status" value="1"/>
</dbReference>
<dbReference type="GO" id="GO:0016887">
    <property type="term" value="F:ATP hydrolysis activity"/>
    <property type="evidence" value="ECO:0007669"/>
    <property type="project" value="InterPro"/>
</dbReference>
<evidence type="ECO:0000313" key="6">
    <source>
        <dbReference type="EMBL" id="ACV06607.1"/>
    </source>
</evidence>
<dbReference type="AlphaFoldDB" id="C7NIA0"/>
<dbReference type="Proteomes" id="UP000006666">
    <property type="component" value="Chromosome"/>
</dbReference>
<evidence type="ECO:0000259" key="5">
    <source>
        <dbReference type="PROSITE" id="PS50893"/>
    </source>
</evidence>
<evidence type="ECO:0000256" key="3">
    <source>
        <dbReference type="ARBA" id="ARBA00022741"/>
    </source>
</evidence>
<keyword evidence="7" id="KW-1185">Reference proteome</keyword>
<dbReference type="SUPFAM" id="SSF52540">
    <property type="entry name" value="P-loop containing nucleoside triphosphate hydrolases"/>
    <property type="match status" value="1"/>
</dbReference>
<dbReference type="Gene3D" id="3.40.50.300">
    <property type="entry name" value="P-loop containing nucleotide triphosphate hydrolases"/>
    <property type="match status" value="1"/>
</dbReference>